<gene>
    <name evidence="2" type="ORF">VNO80_12128</name>
</gene>
<evidence type="ECO:0000313" key="2">
    <source>
        <dbReference type="EMBL" id="KAK7370074.1"/>
    </source>
</evidence>
<dbReference type="Proteomes" id="UP001374584">
    <property type="component" value="Unassembled WGS sequence"/>
</dbReference>
<dbReference type="AlphaFoldDB" id="A0AAN9NGM0"/>
<feature type="region of interest" description="Disordered" evidence="1">
    <location>
        <begin position="50"/>
        <end position="73"/>
    </location>
</feature>
<accession>A0AAN9NGM0</accession>
<feature type="compositionally biased region" description="Basic and acidic residues" evidence="1">
    <location>
        <begin position="62"/>
        <end position="73"/>
    </location>
</feature>
<reference evidence="2 3" key="1">
    <citation type="submission" date="2024-01" db="EMBL/GenBank/DDBJ databases">
        <title>The genomes of 5 underutilized Papilionoideae crops provide insights into root nodulation and disease resistanc.</title>
        <authorList>
            <person name="Jiang F."/>
        </authorList>
    </citation>
    <scope>NUCLEOTIDE SEQUENCE [LARGE SCALE GENOMIC DNA]</scope>
    <source>
        <strain evidence="2">JINMINGXINNONG_FW02</strain>
        <tissue evidence="2">Leaves</tissue>
    </source>
</reference>
<comment type="caution">
    <text evidence="2">The sequence shown here is derived from an EMBL/GenBank/DDBJ whole genome shotgun (WGS) entry which is preliminary data.</text>
</comment>
<feature type="compositionally biased region" description="Basic residues" evidence="1">
    <location>
        <begin position="52"/>
        <end position="61"/>
    </location>
</feature>
<evidence type="ECO:0000313" key="3">
    <source>
        <dbReference type="Proteomes" id="UP001374584"/>
    </source>
</evidence>
<protein>
    <submittedName>
        <fullName evidence="2">Uncharacterized protein</fullName>
    </submittedName>
</protein>
<name>A0AAN9NGM0_PHACN</name>
<dbReference type="EMBL" id="JAYMYR010000004">
    <property type="protein sequence ID" value="KAK7370074.1"/>
    <property type="molecule type" value="Genomic_DNA"/>
</dbReference>
<proteinExistence type="predicted"/>
<sequence length="73" mass="8568">MPNHSETVELCRQFVNHKWKIPNHSKTDAKRFHKIGKENARTQSIVAFRQKLSTKHPHTLRRASESDDSSKYP</sequence>
<keyword evidence="3" id="KW-1185">Reference proteome</keyword>
<organism evidence="2 3">
    <name type="scientific">Phaseolus coccineus</name>
    <name type="common">Scarlet runner bean</name>
    <name type="synonym">Phaseolus multiflorus</name>
    <dbReference type="NCBI Taxonomy" id="3886"/>
    <lineage>
        <taxon>Eukaryota</taxon>
        <taxon>Viridiplantae</taxon>
        <taxon>Streptophyta</taxon>
        <taxon>Embryophyta</taxon>
        <taxon>Tracheophyta</taxon>
        <taxon>Spermatophyta</taxon>
        <taxon>Magnoliopsida</taxon>
        <taxon>eudicotyledons</taxon>
        <taxon>Gunneridae</taxon>
        <taxon>Pentapetalae</taxon>
        <taxon>rosids</taxon>
        <taxon>fabids</taxon>
        <taxon>Fabales</taxon>
        <taxon>Fabaceae</taxon>
        <taxon>Papilionoideae</taxon>
        <taxon>50 kb inversion clade</taxon>
        <taxon>NPAAA clade</taxon>
        <taxon>indigoferoid/millettioid clade</taxon>
        <taxon>Phaseoleae</taxon>
        <taxon>Phaseolus</taxon>
    </lineage>
</organism>
<evidence type="ECO:0000256" key="1">
    <source>
        <dbReference type="SAM" id="MobiDB-lite"/>
    </source>
</evidence>